<sequence length="128" mass="14949">MNNSVGFKIKKLREQKEMSQEDLAFQLEVSQSYLSKIENGSIEKLDFIFMQKVAEFFKVEPQYFLEGDTFINDIENNNGMLVNNFNNSNGIVNNVSEDLLKNVIDNQQQISQLMEMQNKLIEKMLKEK</sequence>
<dbReference type="InterPro" id="IPR010982">
    <property type="entry name" value="Lambda_DNA-bd_dom_sf"/>
</dbReference>
<dbReference type="PANTHER" id="PTHR46797:SF1">
    <property type="entry name" value="METHYLPHOSPHONATE SYNTHASE"/>
    <property type="match status" value="1"/>
</dbReference>
<evidence type="ECO:0000313" key="4">
    <source>
        <dbReference type="Proteomes" id="UP000256924"/>
    </source>
</evidence>
<evidence type="ECO:0000259" key="2">
    <source>
        <dbReference type="PROSITE" id="PS50943"/>
    </source>
</evidence>
<dbReference type="Proteomes" id="UP000256924">
    <property type="component" value="Unassembled WGS sequence"/>
</dbReference>
<feature type="domain" description="HTH cro/C1-type" evidence="2">
    <location>
        <begin position="9"/>
        <end position="64"/>
    </location>
</feature>
<dbReference type="GO" id="GO:0003677">
    <property type="term" value="F:DNA binding"/>
    <property type="evidence" value="ECO:0007669"/>
    <property type="project" value="UniProtKB-KW"/>
</dbReference>
<dbReference type="Gene3D" id="1.10.260.40">
    <property type="entry name" value="lambda repressor-like DNA-binding domains"/>
    <property type="match status" value="1"/>
</dbReference>
<dbReference type="GO" id="GO:0003700">
    <property type="term" value="F:DNA-binding transcription factor activity"/>
    <property type="evidence" value="ECO:0007669"/>
    <property type="project" value="TreeGrafter"/>
</dbReference>
<dbReference type="SUPFAM" id="SSF47413">
    <property type="entry name" value="lambda repressor-like DNA-binding domains"/>
    <property type="match status" value="1"/>
</dbReference>
<evidence type="ECO:0000313" key="3">
    <source>
        <dbReference type="EMBL" id="REC52576.1"/>
    </source>
</evidence>
<keyword evidence="4" id="KW-1185">Reference proteome</keyword>
<accession>A0A3D9BGK0</accession>
<dbReference type="GO" id="GO:0005829">
    <property type="term" value="C:cytosol"/>
    <property type="evidence" value="ECO:0007669"/>
    <property type="project" value="TreeGrafter"/>
</dbReference>
<protein>
    <recommendedName>
        <fullName evidence="2">HTH cro/C1-type domain-containing protein</fullName>
    </recommendedName>
</protein>
<dbReference type="SMART" id="SM00530">
    <property type="entry name" value="HTH_XRE"/>
    <property type="match status" value="1"/>
</dbReference>
<proteinExistence type="predicted"/>
<dbReference type="InterPro" id="IPR001387">
    <property type="entry name" value="Cro/C1-type_HTH"/>
</dbReference>
<dbReference type="PANTHER" id="PTHR46797">
    <property type="entry name" value="HTH-TYPE TRANSCRIPTIONAL REGULATOR"/>
    <property type="match status" value="1"/>
</dbReference>
<dbReference type="EMBL" id="QNVU01000003">
    <property type="protein sequence ID" value="REC52576.1"/>
    <property type="molecule type" value="Genomic_DNA"/>
</dbReference>
<keyword evidence="1" id="KW-0238">DNA-binding</keyword>
<dbReference type="AlphaFoldDB" id="A0A3D9BGK0"/>
<dbReference type="PROSITE" id="PS50943">
    <property type="entry name" value="HTH_CROC1"/>
    <property type="match status" value="1"/>
</dbReference>
<name>A0A3D9BGK0_9FLAO</name>
<dbReference type="CDD" id="cd00093">
    <property type="entry name" value="HTH_XRE"/>
    <property type="match status" value="1"/>
</dbReference>
<comment type="caution">
    <text evidence="3">The sequence shown here is derived from an EMBL/GenBank/DDBJ whole genome shotgun (WGS) entry which is preliminary data.</text>
</comment>
<organism evidence="3 4">
    <name type="scientific">Candidatus Chryseobacterium massiliense</name>
    <dbReference type="NCBI Taxonomy" id="204089"/>
    <lineage>
        <taxon>Bacteria</taxon>
        <taxon>Pseudomonadati</taxon>
        <taxon>Bacteroidota</taxon>
        <taxon>Flavobacteriia</taxon>
        <taxon>Flavobacteriales</taxon>
        <taxon>Weeksellaceae</taxon>
        <taxon>Chryseobacterium group</taxon>
        <taxon>Chryseobacterium</taxon>
    </lineage>
</organism>
<gene>
    <name evidence="3" type="ORF">DRF68_02305</name>
</gene>
<dbReference type="InterPro" id="IPR050807">
    <property type="entry name" value="TransReg_Diox_bact_type"/>
</dbReference>
<dbReference type="RefSeq" id="WP_116096415.1">
    <property type="nucleotide sequence ID" value="NZ_QNVU01000003.1"/>
</dbReference>
<reference evidence="3 4" key="1">
    <citation type="journal article" date="2004" name="Emerg. Infect. Dis.">
        <title>Amoebae-resisting bacteria isolated from human nasal swabs by amoebal coculture.</title>
        <authorList>
            <person name="Greub G."/>
            <person name="La Scola B."/>
            <person name="Raoult D."/>
        </authorList>
    </citation>
    <scope>NUCLEOTIDE SEQUENCE [LARGE SCALE GENOMIC DNA]</scope>
    <source>
        <strain evidence="3 4">CCUG 51329</strain>
    </source>
</reference>
<evidence type="ECO:0000256" key="1">
    <source>
        <dbReference type="ARBA" id="ARBA00023125"/>
    </source>
</evidence>
<dbReference type="Pfam" id="PF01381">
    <property type="entry name" value="HTH_3"/>
    <property type="match status" value="1"/>
</dbReference>